<feature type="compositionally biased region" description="Polar residues" evidence="1">
    <location>
        <begin position="1"/>
        <end position="18"/>
    </location>
</feature>
<organism evidence="3 4">
    <name type="scientific">Rotaria magnacalcarata</name>
    <dbReference type="NCBI Taxonomy" id="392030"/>
    <lineage>
        <taxon>Eukaryota</taxon>
        <taxon>Metazoa</taxon>
        <taxon>Spiralia</taxon>
        <taxon>Gnathifera</taxon>
        <taxon>Rotifera</taxon>
        <taxon>Eurotatoria</taxon>
        <taxon>Bdelloidea</taxon>
        <taxon>Philodinida</taxon>
        <taxon>Philodinidae</taxon>
        <taxon>Rotaria</taxon>
    </lineage>
</organism>
<gene>
    <name evidence="2" type="ORF">BYL167_LOCUS55110</name>
    <name evidence="3" type="ORF">GIL414_LOCUS65241</name>
</gene>
<feature type="region of interest" description="Disordered" evidence="1">
    <location>
        <begin position="1"/>
        <end position="25"/>
    </location>
</feature>
<name>A0A8S3G371_9BILA</name>
<evidence type="ECO:0000313" key="2">
    <source>
        <dbReference type="EMBL" id="CAF4988660.1"/>
    </source>
</evidence>
<dbReference type="Proteomes" id="UP000681720">
    <property type="component" value="Unassembled WGS sequence"/>
</dbReference>
<feature type="non-terminal residue" evidence="3">
    <location>
        <position position="25"/>
    </location>
</feature>
<protein>
    <submittedName>
        <fullName evidence="3">Uncharacterized protein</fullName>
    </submittedName>
</protein>
<comment type="caution">
    <text evidence="3">The sequence shown here is derived from an EMBL/GenBank/DDBJ whole genome shotgun (WGS) entry which is preliminary data.</text>
</comment>
<evidence type="ECO:0000256" key="1">
    <source>
        <dbReference type="SAM" id="MobiDB-lite"/>
    </source>
</evidence>
<reference evidence="3" key="1">
    <citation type="submission" date="2021-02" db="EMBL/GenBank/DDBJ databases">
        <authorList>
            <person name="Nowell W R."/>
        </authorList>
    </citation>
    <scope>NUCLEOTIDE SEQUENCE</scope>
</reference>
<sequence length="25" mass="2802">MGYNTTPMYNQPPQTMGYTSMPPPP</sequence>
<proteinExistence type="predicted"/>
<dbReference type="AlphaFoldDB" id="A0A8S3G371"/>
<evidence type="ECO:0000313" key="3">
    <source>
        <dbReference type="EMBL" id="CAF5153739.1"/>
    </source>
</evidence>
<accession>A0A8S3G371</accession>
<evidence type="ECO:0000313" key="4">
    <source>
        <dbReference type="Proteomes" id="UP000681720"/>
    </source>
</evidence>
<dbReference type="EMBL" id="CAJOBH010201650">
    <property type="protein sequence ID" value="CAF4988660.1"/>
    <property type="molecule type" value="Genomic_DNA"/>
</dbReference>
<dbReference type="EMBL" id="CAJOBJ010290848">
    <property type="protein sequence ID" value="CAF5153739.1"/>
    <property type="molecule type" value="Genomic_DNA"/>
</dbReference>
<dbReference type="Proteomes" id="UP000681967">
    <property type="component" value="Unassembled WGS sequence"/>
</dbReference>